<gene>
    <name evidence="2" type="ORF">MNV_2050010</name>
</gene>
<dbReference type="AlphaFoldDB" id="A0A284VNJ2"/>
<sequence>MYVVNESSTNEKIAKEYILLRRYAILITGDILLTTPVIATAGIRLYNKISILRLPWE</sequence>
<name>A0A284VNJ2_9EURY</name>
<evidence type="ECO:0000313" key="2">
    <source>
        <dbReference type="EMBL" id="SNQ60855.1"/>
    </source>
</evidence>
<reference evidence="3" key="1">
    <citation type="submission" date="2017-06" db="EMBL/GenBank/DDBJ databases">
        <authorList>
            <person name="Cremers G."/>
        </authorList>
    </citation>
    <scope>NUCLEOTIDE SEQUENCE [LARGE SCALE GENOMIC DNA]</scope>
</reference>
<dbReference type="EMBL" id="FZMP01000119">
    <property type="protein sequence ID" value="SNQ60855.1"/>
    <property type="molecule type" value="Genomic_DNA"/>
</dbReference>
<protein>
    <submittedName>
        <fullName evidence="2">Uncharacterized protein</fullName>
    </submittedName>
</protein>
<keyword evidence="1" id="KW-1133">Transmembrane helix</keyword>
<keyword evidence="1" id="KW-0472">Membrane</keyword>
<keyword evidence="3" id="KW-1185">Reference proteome</keyword>
<feature type="transmembrane region" description="Helical" evidence="1">
    <location>
        <begin position="23"/>
        <end position="46"/>
    </location>
</feature>
<dbReference type="Proteomes" id="UP000218615">
    <property type="component" value="Unassembled WGS sequence"/>
</dbReference>
<proteinExistence type="predicted"/>
<keyword evidence="1" id="KW-0812">Transmembrane</keyword>
<evidence type="ECO:0000256" key="1">
    <source>
        <dbReference type="SAM" id="Phobius"/>
    </source>
</evidence>
<evidence type="ECO:0000313" key="3">
    <source>
        <dbReference type="Proteomes" id="UP000218615"/>
    </source>
</evidence>
<organism evidence="2 3">
    <name type="scientific">Candidatus Methanoperedens nitratireducens</name>
    <dbReference type="NCBI Taxonomy" id="1392998"/>
    <lineage>
        <taxon>Archaea</taxon>
        <taxon>Methanobacteriati</taxon>
        <taxon>Methanobacteriota</taxon>
        <taxon>Stenosarchaea group</taxon>
        <taxon>Methanomicrobia</taxon>
        <taxon>Methanosarcinales</taxon>
        <taxon>ANME-2 cluster</taxon>
        <taxon>Candidatus Methanoperedentaceae</taxon>
        <taxon>Candidatus Methanoperedens</taxon>
    </lineage>
</organism>
<accession>A0A284VNJ2</accession>